<dbReference type="PROSITE" id="PS50893">
    <property type="entry name" value="ABC_TRANSPORTER_2"/>
    <property type="match status" value="1"/>
</dbReference>
<dbReference type="GO" id="GO:0016887">
    <property type="term" value="F:ATP hydrolysis activity"/>
    <property type="evidence" value="ECO:0007669"/>
    <property type="project" value="InterPro"/>
</dbReference>
<keyword evidence="6 7" id="KW-0472">Membrane</keyword>
<evidence type="ECO:0000256" key="6">
    <source>
        <dbReference type="ARBA" id="ARBA00023136"/>
    </source>
</evidence>
<evidence type="ECO:0000256" key="1">
    <source>
        <dbReference type="ARBA" id="ARBA00004651"/>
    </source>
</evidence>
<evidence type="ECO:0000313" key="10">
    <source>
        <dbReference type="EMBL" id="RUT02355.1"/>
    </source>
</evidence>
<feature type="transmembrane region" description="Helical" evidence="7">
    <location>
        <begin position="251"/>
        <end position="273"/>
    </location>
</feature>
<feature type="transmembrane region" description="Helical" evidence="7">
    <location>
        <begin position="21"/>
        <end position="40"/>
    </location>
</feature>
<dbReference type="InterPro" id="IPR003439">
    <property type="entry name" value="ABC_transporter-like_ATP-bd"/>
</dbReference>
<feature type="domain" description="ABC transmembrane type-1" evidence="9">
    <location>
        <begin position="25"/>
        <end position="316"/>
    </location>
</feature>
<comment type="subcellular location">
    <subcellularLocation>
        <location evidence="1">Cell membrane</location>
        <topology evidence="1">Multi-pass membrane protein</topology>
    </subcellularLocation>
</comment>
<dbReference type="Pfam" id="PF00005">
    <property type="entry name" value="ABC_tran"/>
    <property type="match status" value="1"/>
</dbReference>
<sequence length="582" mass="66294">MNQNKKIDIKQLLWRMIRYNFRLYLIDAFFWLFIAGLPIIPGLIIREFLNTLTNQSQFSLSPWTFVILLVATGIGRVIFIFIGRVTKTQHRFTMSALIRHNLLRIILNRPAALALKRENQSQNNLALGELISYFRDDVELIEDNVVSTSELFDAGVFATIAFIILASINWQMTILIFLPVVGIVVFIQQMEHRIKRYRRASRMATENVTGLIGEIFNSVQAIKVAGAETSVINHFQKLNDQRRRTMLKDQLFTAILNSSFQNLVNFGTGIVLLLSANLLKNNIGLTVGDFALFVYYLAYITDFITFFGEFMALTKQTEVSFERMTDLIEDNTNLSNTLVASRPLYLNNIWGERQNLPRIEPIQQTYSDLQTLTVQNLTYLHQGSNQGIKNITFEIQRGTLNVITGDIGAGKTTLLQVLLGLLPLQTGKIYWNGCLINDPAIFFTPPRSAYVPQIPQLFSQTLRDNLLLGRQAPREDIEKALYNSVFAEDIGAMPLGLETLVGYKGVRLSGGQLQRAAITRALIHQPELLVFDDISSALDVQTEEQLWRRLCNTQKQQHTILVVSHREWLINRADQIIVINQQ</sequence>
<dbReference type="Gene3D" id="1.20.1560.10">
    <property type="entry name" value="ABC transporter type 1, transmembrane domain"/>
    <property type="match status" value="1"/>
</dbReference>
<dbReference type="InterPro" id="IPR039421">
    <property type="entry name" value="Type_1_exporter"/>
</dbReference>
<accession>A0A433V8D3</accession>
<dbReference type="SUPFAM" id="SSF52540">
    <property type="entry name" value="P-loop containing nucleoside triphosphate hydrolases"/>
    <property type="match status" value="1"/>
</dbReference>
<dbReference type="GO" id="GO:0005524">
    <property type="term" value="F:ATP binding"/>
    <property type="evidence" value="ECO:0007669"/>
    <property type="project" value="UniProtKB-KW"/>
</dbReference>
<evidence type="ECO:0000259" key="9">
    <source>
        <dbReference type="PROSITE" id="PS50929"/>
    </source>
</evidence>
<feature type="domain" description="ABC transporter" evidence="8">
    <location>
        <begin position="372"/>
        <end position="582"/>
    </location>
</feature>
<dbReference type="CDD" id="cd07346">
    <property type="entry name" value="ABC_6TM_exporters"/>
    <property type="match status" value="1"/>
</dbReference>
<dbReference type="GO" id="GO:0140359">
    <property type="term" value="F:ABC-type transporter activity"/>
    <property type="evidence" value="ECO:0007669"/>
    <property type="project" value="InterPro"/>
</dbReference>
<evidence type="ECO:0000256" key="3">
    <source>
        <dbReference type="ARBA" id="ARBA00022741"/>
    </source>
</evidence>
<dbReference type="AlphaFoldDB" id="A0A433V8D3"/>
<comment type="caution">
    <text evidence="10">The sequence shown here is derived from an EMBL/GenBank/DDBJ whole genome shotgun (WGS) entry which is preliminary data.</text>
</comment>
<evidence type="ECO:0000256" key="5">
    <source>
        <dbReference type="ARBA" id="ARBA00022989"/>
    </source>
</evidence>
<reference evidence="10" key="1">
    <citation type="submission" date="2018-12" db="EMBL/GenBank/DDBJ databases">
        <authorList>
            <person name="Will S."/>
            <person name="Neumann-Schaal M."/>
            <person name="Henke P."/>
        </authorList>
    </citation>
    <scope>NUCLEOTIDE SEQUENCE</scope>
    <source>
        <strain evidence="10">PCC 7102</strain>
    </source>
</reference>
<evidence type="ECO:0000313" key="11">
    <source>
        <dbReference type="Proteomes" id="UP000271624"/>
    </source>
</evidence>
<proteinExistence type="predicted"/>
<dbReference type="Proteomes" id="UP000271624">
    <property type="component" value="Unassembled WGS sequence"/>
</dbReference>
<gene>
    <name evidence="10" type="ORF">DSM106972_058330</name>
</gene>
<name>A0A433V8D3_9CYAN</name>
<evidence type="ECO:0000259" key="8">
    <source>
        <dbReference type="PROSITE" id="PS50893"/>
    </source>
</evidence>
<keyword evidence="4" id="KW-0067">ATP-binding</keyword>
<protein>
    <submittedName>
        <fullName evidence="10">HlyB/MsbA family ABC transporter</fullName>
    </submittedName>
</protein>
<keyword evidence="3" id="KW-0547">Nucleotide-binding</keyword>
<dbReference type="EMBL" id="RSCL01000016">
    <property type="protein sequence ID" value="RUT02355.1"/>
    <property type="molecule type" value="Genomic_DNA"/>
</dbReference>
<evidence type="ECO:0000256" key="4">
    <source>
        <dbReference type="ARBA" id="ARBA00022840"/>
    </source>
</evidence>
<dbReference type="InterPro" id="IPR027417">
    <property type="entry name" value="P-loop_NTPase"/>
</dbReference>
<dbReference type="PROSITE" id="PS50929">
    <property type="entry name" value="ABC_TM1F"/>
    <property type="match status" value="1"/>
</dbReference>
<dbReference type="PANTHER" id="PTHR24221:SF423">
    <property type="entry name" value="ABC TRANSPORTER"/>
    <property type="match status" value="1"/>
</dbReference>
<dbReference type="SUPFAM" id="SSF90123">
    <property type="entry name" value="ABC transporter transmembrane region"/>
    <property type="match status" value="1"/>
</dbReference>
<dbReference type="SMART" id="SM00382">
    <property type="entry name" value="AAA"/>
    <property type="match status" value="1"/>
</dbReference>
<dbReference type="Pfam" id="PF00664">
    <property type="entry name" value="ABC_membrane"/>
    <property type="match status" value="1"/>
</dbReference>
<dbReference type="GO" id="GO:0005886">
    <property type="term" value="C:plasma membrane"/>
    <property type="evidence" value="ECO:0007669"/>
    <property type="project" value="UniProtKB-SubCell"/>
</dbReference>
<evidence type="ECO:0000256" key="2">
    <source>
        <dbReference type="ARBA" id="ARBA00022692"/>
    </source>
</evidence>
<dbReference type="Gene3D" id="3.40.50.300">
    <property type="entry name" value="P-loop containing nucleotide triphosphate hydrolases"/>
    <property type="match status" value="1"/>
</dbReference>
<dbReference type="InterPro" id="IPR003593">
    <property type="entry name" value="AAA+_ATPase"/>
</dbReference>
<dbReference type="PANTHER" id="PTHR24221">
    <property type="entry name" value="ATP-BINDING CASSETTE SUB-FAMILY B"/>
    <property type="match status" value="1"/>
</dbReference>
<reference evidence="10" key="2">
    <citation type="journal article" date="2019" name="Genome Biol. Evol.">
        <title>Day and night: Metabolic profiles and evolutionary relationships of six axenic non-marine cyanobacteria.</title>
        <authorList>
            <person name="Will S.E."/>
            <person name="Henke P."/>
            <person name="Boedeker C."/>
            <person name="Huang S."/>
            <person name="Brinkmann H."/>
            <person name="Rohde M."/>
            <person name="Jarek M."/>
            <person name="Friedl T."/>
            <person name="Seufert S."/>
            <person name="Schumacher M."/>
            <person name="Overmann J."/>
            <person name="Neumann-Schaal M."/>
            <person name="Petersen J."/>
        </authorList>
    </citation>
    <scope>NUCLEOTIDE SEQUENCE [LARGE SCALE GENOMIC DNA]</scope>
    <source>
        <strain evidence="10">PCC 7102</strain>
    </source>
</reference>
<feature type="transmembrane region" description="Helical" evidence="7">
    <location>
        <begin position="293"/>
        <end position="314"/>
    </location>
</feature>
<keyword evidence="11" id="KW-1185">Reference proteome</keyword>
<feature type="transmembrane region" description="Helical" evidence="7">
    <location>
        <begin position="151"/>
        <end position="168"/>
    </location>
</feature>
<organism evidence="10 11">
    <name type="scientific">Dulcicalothrix desertica PCC 7102</name>
    <dbReference type="NCBI Taxonomy" id="232991"/>
    <lineage>
        <taxon>Bacteria</taxon>
        <taxon>Bacillati</taxon>
        <taxon>Cyanobacteriota</taxon>
        <taxon>Cyanophyceae</taxon>
        <taxon>Nostocales</taxon>
        <taxon>Calotrichaceae</taxon>
        <taxon>Dulcicalothrix</taxon>
    </lineage>
</organism>
<dbReference type="InterPro" id="IPR036640">
    <property type="entry name" value="ABC1_TM_sf"/>
</dbReference>
<feature type="transmembrane region" description="Helical" evidence="7">
    <location>
        <begin position="60"/>
        <end position="82"/>
    </location>
</feature>
<dbReference type="RefSeq" id="WP_127084091.1">
    <property type="nucleotide sequence ID" value="NZ_RSCL01000016.1"/>
</dbReference>
<keyword evidence="2 7" id="KW-0812">Transmembrane</keyword>
<evidence type="ECO:0000256" key="7">
    <source>
        <dbReference type="SAM" id="Phobius"/>
    </source>
</evidence>
<dbReference type="InterPro" id="IPR011527">
    <property type="entry name" value="ABC1_TM_dom"/>
</dbReference>
<keyword evidence="5 7" id="KW-1133">Transmembrane helix</keyword>
<feature type="transmembrane region" description="Helical" evidence="7">
    <location>
        <begin position="174"/>
        <end position="190"/>
    </location>
</feature>
<dbReference type="OrthoDB" id="9762778at2"/>